<reference evidence="2 3" key="1">
    <citation type="submission" date="2020-03" db="EMBL/GenBank/DDBJ databases">
        <title>Genomic Encyclopedia of Type Strains, Phase IV (KMG-V): Genome sequencing to study the core and pangenomes of soil and plant-associated prokaryotes.</title>
        <authorList>
            <person name="Whitman W."/>
        </authorList>
    </citation>
    <scope>NUCLEOTIDE SEQUENCE [LARGE SCALE GENOMIC DNA]</scope>
    <source>
        <strain evidence="2 3">1B</strain>
    </source>
</reference>
<comment type="caution">
    <text evidence="2">The sequence shown here is derived from an EMBL/GenBank/DDBJ whole genome shotgun (WGS) entry which is preliminary data.</text>
</comment>
<dbReference type="EMBL" id="JAAVTK010000007">
    <property type="protein sequence ID" value="NKI90100.1"/>
    <property type="molecule type" value="Genomic_DNA"/>
</dbReference>
<evidence type="ECO:0000313" key="2">
    <source>
        <dbReference type="EMBL" id="NKI90100.1"/>
    </source>
</evidence>
<name>A0ABX1HJT7_9BACT</name>
<accession>A0ABX1HJT7</accession>
<evidence type="ECO:0000313" key="3">
    <source>
        <dbReference type="Proteomes" id="UP000717634"/>
    </source>
</evidence>
<feature type="chain" id="PRO_5046639434" evidence="1">
    <location>
        <begin position="31"/>
        <end position="252"/>
    </location>
</feature>
<feature type="signal peptide" evidence="1">
    <location>
        <begin position="1"/>
        <end position="30"/>
    </location>
</feature>
<organism evidence="2 3">
    <name type="scientific">Hymenobacter artigasi</name>
    <dbReference type="NCBI Taxonomy" id="2719616"/>
    <lineage>
        <taxon>Bacteria</taxon>
        <taxon>Pseudomonadati</taxon>
        <taxon>Bacteroidota</taxon>
        <taxon>Cytophagia</taxon>
        <taxon>Cytophagales</taxon>
        <taxon>Hymenobacteraceae</taxon>
        <taxon>Hymenobacter</taxon>
    </lineage>
</organism>
<dbReference type="Proteomes" id="UP000717634">
    <property type="component" value="Unassembled WGS sequence"/>
</dbReference>
<dbReference type="RefSeq" id="WP_168673702.1">
    <property type="nucleotide sequence ID" value="NZ_JAAVTK010000007.1"/>
</dbReference>
<protein>
    <submittedName>
        <fullName evidence="2">Uncharacterized protein</fullName>
    </submittedName>
</protein>
<keyword evidence="1" id="KW-0732">Signal</keyword>
<keyword evidence="3" id="KW-1185">Reference proteome</keyword>
<proteinExistence type="predicted"/>
<gene>
    <name evidence="2" type="ORF">HBN54_002699</name>
</gene>
<sequence>MKASLLLAAMLGLAATGRVCCAQQAPPAIAAPTASAAPMAAAPPVADDSLAAAVGTSYLDKTVRGFGRAEILGPDGKTHFVWIPVNLMGFSKYLPFHRHEEDLKRFGREPFSIDVDNVQSIKVNGLYQEHMVLKGKRKHLIATRLVNGPVELFNYTEIVQTSAAMVPVAGVAGGVMMGASGLGGFPDRQWFLRRAGEELVKVGRGDFVAQMTAYFHDDPELLSVLNAGQLHYRDMVKIVQGYNEYRTRPAAK</sequence>
<evidence type="ECO:0000256" key="1">
    <source>
        <dbReference type="SAM" id="SignalP"/>
    </source>
</evidence>